<organism evidence="2 3">
    <name type="scientific">Gymnopilus junonius</name>
    <name type="common">Spectacular rustgill mushroom</name>
    <name type="synonym">Gymnopilus spectabilis subsp. junonius</name>
    <dbReference type="NCBI Taxonomy" id="109634"/>
    <lineage>
        <taxon>Eukaryota</taxon>
        <taxon>Fungi</taxon>
        <taxon>Dikarya</taxon>
        <taxon>Basidiomycota</taxon>
        <taxon>Agaricomycotina</taxon>
        <taxon>Agaricomycetes</taxon>
        <taxon>Agaricomycetidae</taxon>
        <taxon>Agaricales</taxon>
        <taxon>Agaricineae</taxon>
        <taxon>Hymenogastraceae</taxon>
        <taxon>Gymnopilus</taxon>
    </lineage>
</organism>
<dbReference type="Proteomes" id="UP000724874">
    <property type="component" value="Unassembled WGS sequence"/>
</dbReference>
<name>A0A9P5NMA9_GYMJU</name>
<keyword evidence="1" id="KW-0472">Membrane</keyword>
<evidence type="ECO:0000313" key="3">
    <source>
        <dbReference type="Proteomes" id="UP000724874"/>
    </source>
</evidence>
<feature type="transmembrane region" description="Helical" evidence="1">
    <location>
        <begin position="63"/>
        <end position="91"/>
    </location>
</feature>
<comment type="caution">
    <text evidence="2">The sequence shown here is derived from an EMBL/GenBank/DDBJ whole genome shotgun (WGS) entry which is preliminary data.</text>
</comment>
<sequence>MVDGVERIWRAPEVKEAKGWRFNKKRCSRRSVCDLSRVTRIGLVLLNSSSVSRLQFPYQYPSIMCYFLSFSALRSSIIAFLFSLTIGSMLIHPFLSFCTGDGRHTPVTRILESFFQLLCSVDARLKLKPNTWTCRTPPTTLAINNSSASIVGATSRR</sequence>
<gene>
    <name evidence="2" type="ORF">CPB84DRAFT_1142887</name>
</gene>
<keyword evidence="1" id="KW-1133">Transmembrane helix</keyword>
<protein>
    <submittedName>
        <fullName evidence="2">Uncharacterized protein</fullName>
    </submittedName>
</protein>
<evidence type="ECO:0000256" key="1">
    <source>
        <dbReference type="SAM" id="Phobius"/>
    </source>
</evidence>
<keyword evidence="3" id="KW-1185">Reference proteome</keyword>
<reference evidence="2" key="1">
    <citation type="submission" date="2020-11" db="EMBL/GenBank/DDBJ databases">
        <authorList>
            <consortium name="DOE Joint Genome Institute"/>
            <person name="Ahrendt S."/>
            <person name="Riley R."/>
            <person name="Andreopoulos W."/>
            <person name="LaButti K."/>
            <person name="Pangilinan J."/>
            <person name="Ruiz-duenas F.J."/>
            <person name="Barrasa J.M."/>
            <person name="Sanchez-Garcia M."/>
            <person name="Camarero S."/>
            <person name="Miyauchi S."/>
            <person name="Serrano A."/>
            <person name="Linde D."/>
            <person name="Babiker R."/>
            <person name="Drula E."/>
            <person name="Ayuso-Fernandez I."/>
            <person name="Pacheco R."/>
            <person name="Padilla G."/>
            <person name="Ferreira P."/>
            <person name="Barriuso J."/>
            <person name="Kellner H."/>
            <person name="Castanera R."/>
            <person name="Alfaro M."/>
            <person name="Ramirez L."/>
            <person name="Pisabarro A.G."/>
            <person name="Kuo A."/>
            <person name="Tritt A."/>
            <person name="Lipzen A."/>
            <person name="He G."/>
            <person name="Yan M."/>
            <person name="Ng V."/>
            <person name="Cullen D."/>
            <person name="Martin F."/>
            <person name="Rosso M.-N."/>
            <person name="Henrissat B."/>
            <person name="Hibbett D."/>
            <person name="Martinez A.T."/>
            <person name="Grigoriev I.V."/>
        </authorList>
    </citation>
    <scope>NUCLEOTIDE SEQUENCE</scope>
    <source>
        <strain evidence="2">AH 44721</strain>
    </source>
</reference>
<evidence type="ECO:0000313" key="2">
    <source>
        <dbReference type="EMBL" id="KAF8899508.1"/>
    </source>
</evidence>
<keyword evidence="1" id="KW-0812">Transmembrane</keyword>
<dbReference type="EMBL" id="JADNYJ010000053">
    <property type="protein sequence ID" value="KAF8899508.1"/>
    <property type="molecule type" value="Genomic_DNA"/>
</dbReference>
<accession>A0A9P5NMA9</accession>
<dbReference type="AlphaFoldDB" id="A0A9P5NMA9"/>
<proteinExistence type="predicted"/>